<dbReference type="PROSITE" id="PS50103">
    <property type="entry name" value="ZF_C3H1"/>
    <property type="match status" value="1"/>
</dbReference>
<feature type="compositionally biased region" description="Basic and acidic residues" evidence="2">
    <location>
        <begin position="124"/>
        <end position="133"/>
    </location>
</feature>
<comment type="caution">
    <text evidence="4">The sequence shown here is derived from an EMBL/GenBank/DDBJ whole genome shotgun (WGS) entry which is preliminary data.</text>
</comment>
<evidence type="ECO:0000313" key="5">
    <source>
        <dbReference type="Proteomes" id="UP000835052"/>
    </source>
</evidence>
<keyword evidence="5" id="KW-1185">Reference proteome</keyword>
<protein>
    <recommendedName>
        <fullName evidence="3">C3H1-type domain-containing protein</fullName>
    </recommendedName>
</protein>
<feature type="region of interest" description="Disordered" evidence="2">
    <location>
        <begin position="222"/>
        <end position="243"/>
    </location>
</feature>
<feature type="compositionally biased region" description="Basic and acidic residues" evidence="2">
    <location>
        <begin position="229"/>
        <end position="243"/>
    </location>
</feature>
<dbReference type="Proteomes" id="UP000835052">
    <property type="component" value="Unassembled WGS sequence"/>
</dbReference>
<keyword evidence="1" id="KW-0862">Zinc</keyword>
<dbReference type="AlphaFoldDB" id="A0A8S1GUN4"/>
<feature type="region of interest" description="Disordered" evidence="2">
    <location>
        <begin position="124"/>
        <end position="144"/>
    </location>
</feature>
<reference evidence="4" key="1">
    <citation type="submission" date="2020-10" db="EMBL/GenBank/DDBJ databases">
        <authorList>
            <person name="Kikuchi T."/>
        </authorList>
    </citation>
    <scope>NUCLEOTIDE SEQUENCE</scope>
    <source>
        <strain evidence="4">NKZ352</strain>
    </source>
</reference>
<evidence type="ECO:0000313" key="4">
    <source>
        <dbReference type="EMBL" id="CAD6187287.1"/>
    </source>
</evidence>
<accession>A0A8S1GUN4</accession>
<name>A0A8S1GUN4_9PELO</name>
<keyword evidence="1" id="KW-0479">Metal-binding</keyword>
<sequence length="265" mass="30952">MLSGNDGQSSQTRPLIRTSKVSKIMSLPLPGRFRGLTEAGRLELKVSAAPPPVITQIETTPTQITEYTQESYAEPMYGYKASMVTPTKPPVIEQIFYDEQQPQQQEYPTFTIPDHIAQLVKQRLQDSDHRFDEQTTQSSELPSSSSIMILKDFDVHGTAETEIVDPPTPPQTNSFRQIQEHCRYYLHRANGCDRAGSCRFIHDPNMLRQVRERFAMNYNINNNRGRPYNNERRNFYNRDQGDRRSRWAHNRYEDRNGDYQRRNEY</sequence>
<dbReference type="GO" id="GO:0008270">
    <property type="term" value="F:zinc ion binding"/>
    <property type="evidence" value="ECO:0007669"/>
    <property type="project" value="UniProtKB-KW"/>
</dbReference>
<dbReference type="InterPro" id="IPR000571">
    <property type="entry name" value="Znf_CCCH"/>
</dbReference>
<evidence type="ECO:0000256" key="1">
    <source>
        <dbReference type="PROSITE-ProRule" id="PRU00723"/>
    </source>
</evidence>
<gene>
    <name evidence="4" type="ORF">CAUJ_LOCUS3206</name>
</gene>
<feature type="zinc finger region" description="C3H1-type" evidence="1">
    <location>
        <begin position="176"/>
        <end position="205"/>
    </location>
</feature>
<evidence type="ECO:0000256" key="2">
    <source>
        <dbReference type="SAM" id="MobiDB-lite"/>
    </source>
</evidence>
<feature type="domain" description="C3H1-type" evidence="3">
    <location>
        <begin position="176"/>
        <end position="205"/>
    </location>
</feature>
<dbReference type="EMBL" id="CAJGYM010000006">
    <property type="protein sequence ID" value="CAD6187287.1"/>
    <property type="molecule type" value="Genomic_DNA"/>
</dbReference>
<evidence type="ECO:0000259" key="3">
    <source>
        <dbReference type="PROSITE" id="PS50103"/>
    </source>
</evidence>
<keyword evidence="1" id="KW-0863">Zinc-finger</keyword>
<organism evidence="4 5">
    <name type="scientific">Caenorhabditis auriculariae</name>
    <dbReference type="NCBI Taxonomy" id="2777116"/>
    <lineage>
        <taxon>Eukaryota</taxon>
        <taxon>Metazoa</taxon>
        <taxon>Ecdysozoa</taxon>
        <taxon>Nematoda</taxon>
        <taxon>Chromadorea</taxon>
        <taxon>Rhabditida</taxon>
        <taxon>Rhabditina</taxon>
        <taxon>Rhabditomorpha</taxon>
        <taxon>Rhabditoidea</taxon>
        <taxon>Rhabditidae</taxon>
        <taxon>Peloderinae</taxon>
        <taxon>Caenorhabditis</taxon>
    </lineage>
</organism>
<proteinExistence type="predicted"/>